<name>A0A914D0M1_9BILA</name>
<dbReference type="WBParaSite" id="ACRNAN_scaffold1655.g31172.t1">
    <property type="protein sequence ID" value="ACRNAN_scaffold1655.g31172.t1"/>
    <property type="gene ID" value="ACRNAN_scaffold1655.g31172"/>
</dbReference>
<evidence type="ECO:0000313" key="4">
    <source>
        <dbReference type="WBParaSite" id="ACRNAN_scaffold1655.g31172.t1"/>
    </source>
</evidence>
<keyword evidence="2" id="KW-1133">Transmembrane helix</keyword>
<keyword evidence="2" id="KW-0812">Transmembrane</keyword>
<reference evidence="4" key="1">
    <citation type="submission" date="2022-11" db="UniProtKB">
        <authorList>
            <consortium name="WormBaseParasite"/>
        </authorList>
    </citation>
    <scope>IDENTIFICATION</scope>
</reference>
<evidence type="ECO:0000256" key="2">
    <source>
        <dbReference type="SAM" id="Phobius"/>
    </source>
</evidence>
<proteinExistence type="predicted"/>
<dbReference type="AlphaFoldDB" id="A0A914D0M1"/>
<feature type="region of interest" description="Disordered" evidence="1">
    <location>
        <begin position="277"/>
        <end position="297"/>
    </location>
</feature>
<protein>
    <submittedName>
        <fullName evidence="4">Uncharacterized protein</fullName>
    </submittedName>
</protein>
<sequence>MIIIANFGRYLNEITKKFKSRCDKSVASSLRRASLHHRIEENRKPSVSKGNDEPSIESIVYLPITFAYVCVGLAITTIAIDVGSEYLKKLQNIGKRVKNVASVRIWFGGKTLKVRELLHAVGGKCGVESGVIDKLDLDNIVEIAIAINEGREPPNDNNAIQDPCPPYSPRLDPIFPNIETISIASWDEAPLLSIHSFQKFWETLQATDVCETPKFSAEKYSVDPNEPIIYPLNHPEPVNEPSTSEPEPKQFQAKKERYKRDPKKLFEIYQQEWNRIDRLKANKKQENPETKRKNSSQ</sequence>
<feature type="region of interest" description="Disordered" evidence="1">
    <location>
        <begin position="226"/>
        <end position="259"/>
    </location>
</feature>
<keyword evidence="3" id="KW-1185">Reference proteome</keyword>
<accession>A0A914D0M1</accession>
<evidence type="ECO:0000313" key="3">
    <source>
        <dbReference type="Proteomes" id="UP000887540"/>
    </source>
</evidence>
<feature type="transmembrane region" description="Helical" evidence="2">
    <location>
        <begin position="59"/>
        <end position="80"/>
    </location>
</feature>
<keyword evidence="2" id="KW-0472">Membrane</keyword>
<organism evidence="3 4">
    <name type="scientific">Acrobeloides nanus</name>
    <dbReference type="NCBI Taxonomy" id="290746"/>
    <lineage>
        <taxon>Eukaryota</taxon>
        <taxon>Metazoa</taxon>
        <taxon>Ecdysozoa</taxon>
        <taxon>Nematoda</taxon>
        <taxon>Chromadorea</taxon>
        <taxon>Rhabditida</taxon>
        <taxon>Tylenchina</taxon>
        <taxon>Cephalobomorpha</taxon>
        <taxon>Cephaloboidea</taxon>
        <taxon>Cephalobidae</taxon>
        <taxon>Acrobeloides</taxon>
    </lineage>
</organism>
<evidence type="ECO:0000256" key="1">
    <source>
        <dbReference type="SAM" id="MobiDB-lite"/>
    </source>
</evidence>
<dbReference type="Proteomes" id="UP000887540">
    <property type="component" value="Unplaced"/>
</dbReference>